<dbReference type="EMBL" id="CP018632">
    <property type="protein sequence ID" value="ASJ75256.1"/>
    <property type="molecule type" value="Genomic_DNA"/>
</dbReference>
<protein>
    <recommendedName>
        <fullName evidence="4">Outer membrane protein beta-barrel domain-containing protein</fullName>
    </recommendedName>
</protein>
<dbReference type="OrthoDB" id="6198001at2"/>
<feature type="chain" id="PRO_5016428717" description="Outer membrane protein beta-barrel domain-containing protein" evidence="1">
    <location>
        <begin position="23"/>
        <end position="188"/>
    </location>
</feature>
<keyword evidence="3" id="KW-1185">Reference proteome</keyword>
<dbReference type="PROSITE" id="PS51257">
    <property type="entry name" value="PROKAR_LIPOPROTEIN"/>
    <property type="match status" value="1"/>
</dbReference>
<evidence type="ECO:0000313" key="3">
    <source>
        <dbReference type="Proteomes" id="UP000250079"/>
    </source>
</evidence>
<dbReference type="Proteomes" id="UP000250079">
    <property type="component" value="Chromosome"/>
</dbReference>
<evidence type="ECO:0000313" key="2">
    <source>
        <dbReference type="EMBL" id="ASJ75256.1"/>
    </source>
</evidence>
<dbReference type="InterPro" id="IPR011250">
    <property type="entry name" value="OMP/PagP_B-barrel"/>
</dbReference>
<reference evidence="2 3" key="1">
    <citation type="submission" date="2016-12" db="EMBL/GenBank/DDBJ databases">
        <authorList>
            <person name="Song W.-J."/>
            <person name="Kurnit D.M."/>
        </authorList>
    </citation>
    <scope>NUCLEOTIDE SEQUENCE [LARGE SCALE GENOMIC DNA]</scope>
    <source>
        <strain evidence="2 3">IMCC3135</strain>
    </source>
</reference>
<dbReference type="KEGG" id="gai:IMCC3135_26005"/>
<proteinExistence type="predicted"/>
<sequence>MRCIKQLVLATTLIASCTSVFGFDGNRKGFMMGIAGGFHSTELDIQPTGSPSQSASESGVQFRLMVGAGISEKLTIYGLYDFQWGDDAAYGLVGPGATFYFSDHGPSAYLFAGPGYAMYTEKDQPRNNYIYETATGFGMLLGGGYAFTKNLHLEGSLTHMNVSDRNSYADDIDYELTSLRVSIGYSWF</sequence>
<accession>A0A2Z2NUU4</accession>
<dbReference type="Gene3D" id="2.40.160.20">
    <property type="match status" value="1"/>
</dbReference>
<feature type="signal peptide" evidence="1">
    <location>
        <begin position="1"/>
        <end position="22"/>
    </location>
</feature>
<dbReference type="AlphaFoldDB" id="A0A2Z2NUU4"/>
<name>A0A2Z2NUU4_9GAMM</name>
<evidence type="ECO:0008006" key="4">
    <source>
        <dbReference type="Google" id="ProtNLM"/>
    </source>
</evidence>
<keyword evidence="1" id="KW-0732">Signal</keyword>
<evidence type="ECO:0000256" key="1">
    <source>
        <dbReference type="SAM" id="SignalP"/>
    </source>
</evidence>
<gene>
    <name evidence="2" type="ORF">IMCC3135_26005</name>
</gene>
<organism evidence="2 3">
    <name type="scientific">Granulosicoccus antarcticus IMCC3135</name>
    <dbReference type="NCBI Taxonomy" id="1192854"/>
    <lineage>
        <taxon>Bacteria</taxon>
        <taxon>Pseudomonadati</taxon>
        <taxon>Pseudomonadota</taxon>
        <taxon>Gammaproteobacteria</taxon>
        <taxon>Chromatiales</taxon>
        <taxon>Granulosicoccaceae</taxon>
        <taxon>Granulosicoccus</taxon>
    </lineage>
</organism>
<dbReference type="SUPFAM" id="SSF56925">
    <property type="entry name" value="OMPA-like"/>
    <property type="match status" value="1"/>
</dbReference>
<dbReference type="RefSeq" id="WP_088920191.1">
    <property type="nucleotide sequence ID" value="NZ_CP018632.1"/>
</dbReference>